<reference evidence="9" key="1">
    <citation type="submission" date="2025-08" db="UniProtKB">
        <authorList>
            <consortium name="RefSeq"/>
        </authorList>
    </citation>
    <scope>IDENTIFICATION</scope>
    <source>
        <tissue evidence="9">Testes</tissue>
    </source>
</reference>
<keyword evidence="4 6" id="KW-0175">Coiled coil</keyword>
<feature type="domain" description="UBZ1-type" evidence="7">
    <location>
        <begin position="609"/>
        <end position="635"/>
    </location>
</feature>
<evidence type="ECO:0000256" key="5">
    <source>
        <dbReference type="PROSITE-ProRule" id="PRU01253"/>
    </source>
</evidence>
<feature type="domain" description="UBZ1-type" evidence="7">
    <location>
        <begin position="637"/>
        <end position="664"/>
    </location>
</feature>
<dbReference type="InterPro" id="IPR051002">
    <property type="entry name" value="UBA_autophagy_assoc_protein"/>
</dbReference>
<name>A0ABM0GYH6_SACKO</name>
<evidence type="ECO:0000256" key="3">
    <source>
        <dbReference type="ARBA" id="ARBA00022833"/>
    </source>
</evidence>
<dbReference type="InterPro" id="IPR041641">
    <property type="entry name" value="CALCOCO1/2_Zn_UBZ1"/>
</dbReference>
<dbReference type="PANTHER" id="PTHR31915">
    <property type="entry name" value="SKICH DOMAIN-CONTAINING PROTEIN"/>
    <property type="match status" value="1"/>
</dbReference>
<organism evidence="8 9">
    <name type="scientific">Saccoglossus kowalevskii</name>
    <name type="common">Acorn worm</name>
    <dbReference type="NCBI Taxonomy" id="10224"/>
    <lineage>
        <taxon>Eukaryota</taxon>
        <taxon>Metazoa</taxon>
        <taxon>Hemichordata</taxon>
        <taxon>Enteropneusta</taxon>
        <taxon>Harrimaniidae</taxon>
        <taxon>Saccoglossus</taxon>
    </lineage>
</organism>
<evidence type="ECO:0000259" key="7">
    <source>
        <dbReference type="PROSITE" id="PS51905"/>
    </source>
</evidence>
<evidence type="ECO:0000256" key="4">
    <source>
        <dbReference type="ARBA" id="ARBA00023054"/>
    </source>
</evidence>
<dbReference type="CDD" id="cd21970">
    <property type="entry name" value="Zn-C2H2_TAX1BP1_rpt2"/>
    <property type="match status" value="1"/>
</dbReference>
<dbReference type="Gene3D" id="6.20.250.40">
    <property type="match status" value="1"/>
</dbReference>
<dbReference type="Proteomes" id="UP000694865">
    <property type="component" value="Unplaced"/>
</dbReference>
<dbReference type="Pfam" id="PF17751">
    <property type="entry name" value="SKICH"/>
    <property type="match status" value="1"/>
</dbReference>
<evidence type="ECO:0000313" key="9">
    <source>
        <dbReference type="RefSeq" id="XP_002740197.1"/>
    </source>
</evidence>
<dbReference type="InterPro" id="IPR041611">
    <property type="entry name" value="SKICH"/>
</dbReference>
<evidence type="ECO:0000313" key="8">
    <source>
        <dbReference type="Proteomes" id="UP000694865"/>
    </source>
</evidence>
<dbReference type="Gene3D" id="2.60.40.2840">
    <property type="match status" value="1"/>
</dbReference>
<proteinExistence type="predicted"/>
<evidence type="ECO:0000256" key="1">
    <source>
        <dbReference type="ARBA" id="ARBA00022723"/>
    </source>
</evidence>
<feature type="coiled-coil region" evidence="6">
    <location>
        <begin position="282"/>
        <end position="316"/>
    </location>
</feature>
<feature type="coiled-coil region" evidence="6">
    <location>
        <begin position="349"/>
        <end position="450"/>
    </location>
</feature>
<evidence type="ECO:0000256" key="2">
    <source>
        <dbReference type="ARBA" id="ARBA00022771"/>
    </source>
</evidence>
<dbReference type="GeneID" id="100376291"/>
<feature type="coiled-coil region" evidence="6">
    <location>
        <begin position="163"/>
        <end position="239"/>
    </location>
</feature>
<keyword evidence="8" id="KW-1185">Reference proteome</keyword>
<dbReference type="Pfam" id="PF18112">
    <property type="entry name" value="Zn-C2H2_12"/>
    <property type="match status" value="1"/>
</dbReference>
<keyword evidence="2 5" id="KW-0863">Zinc-finger</keyword>
<protein>
    <submittedName>
        <fullName evidence="9">Tax1-binding protein 1 homolog</fullName>
    </submittedName>
</protein>
<evidence type="ECO:0000256" key="6">
    <source>
        <dbReference type="SAM" id="Coils"/>
    </source>
</evidence>
<dbReference type="CDD" id="cd21969">
    <property type="entry name" value="Zn-C2H2_TAX1BP1_rpt1"/>
    <property type="match status" value="1"/>
</dbReference>
<keyword evidence="3" id="KW-0862">Zinc</keyword>
<feature type="coiled-coil region" evidence="6">
    <location>
        <begin position="512"/>
        <end position="588"/>
    </location>
</feature>
<dbReference type="PROSITE" id="PS51905">
    <property type="entry name" value="ZF_UBZ1"/>
    <property type="match status" value="2"/>
</dbReference>
<gene>
    <name evidence="9" type="primary">LOC100376291</name>
</gene>
<sequence>MNDTQEVTLDTERLEAKLTQEVTLDTEKLEAKLTSSDFAQVIFQNVAESYPPDADIICHYTLTESIVPSTSDWIGLFKVGWTSARGYHTFNYVQPPATQEGKQKTMSQSNIQFSAYYLPKEDGEFYQFVYVNKNGEKALSSSGAMEKEKSVFEARVKQMEIMLKENMEEKDALAVELAKLKDEMKQSEATLLDICNEKVELEKKIVELEEQIALYKDHFTTSEKENIKLKEEIETLRGQLSENDAALVKTKEDSIQLKSVVDEEKKKFERQLHVTNADKTHILSLEDKVKNYEDKIAALEDTKKLVTTELETLRQVQQNLSTNLEDKTGEVLTMKTKFKRQKSMSAEKEAELQEEIRALRDGLTQLAKEKEKLVNEVHTLGKQQEGPLYALQEANKHMRQKYNKLKKQHEGCVKERSELVTKQVAIELQNSDLTREIEDLRERLNMGAEAWKEKYKECQKLTTKIKKIKRKSVTTESDALQGAVAIATKESGVQAADSEQEESYNSMLHVQLNDLAKALEERNEQCKRYEEILQSEKTNMEKTEMKVLELDEKYQDSVKRYADAEKELNELKKKIKEAKRQNEAQEVRHKDDVATEFHDAQEFPADRAARWCPECNLLFPPSCPSDTFEQHVQSHFGRVCPMCRKQFPKDSCDQDAFENHVQTHFERE</sequence>
<keyword evidence="1" id="KW-0479">Metal-binding</keyword>
<dbReference type="RefSeq" id="XP_002740197.1">
    <property type="nucleotide sequence ID" value="XM_002740151.2"/>
</dbReference>
<dbReference type="PANTHER" id="PTHR31915:SF6">
    <property type="entry name" value="SKICH DOMAIN-CONTAINING PROTEIN"/>
    <property type="match status" value="1"/>
</dbReference>
<accession>A0ABM0GYH6</accession>